<dbReference type="InterPro" id="IPR029058">
    <property type="entry name" value="AB_hydrolase_fold"/>
</dbReference>
<dbReference type="GO" id="GO:0016747">
    <property type="term" value="F:acyltransferase activity, transferring groups other than amino-acyl groups"/>
    <property type="evidence" value="ECO:0007669"/>
    <property type="project" value="TreeGrafter"/>
</dbReference>
<organism evidence="2 3">
    <name type="scientific">Candidatus Dojkabacteria bacterium</name>
    <dbReference type="NCBI Taxonomy" id="2099670"/>
    <lineage>
        <taxon>Bacteria</taxon>
        <taxon>Candidatus Dojkabacteria</taxon>
    </lineage>
</organism>
<dbReference type="Proteomes" id="UP000754563">
    <property type="component" value="Unassembled WGS sequence"/>
</dbReference>
<reference evidence="2" key="2">
    <citation type="journal article" date="2021" name="Microbiome">
        <title>Successional dynamics and alternative stable states in a saline activated sludge microbial community over 9 years.</title>
        <authorList>
            <person name="Wang Y."/>
            <person name="Ye J."/>
            <person name="Ju F."/>
            <person name="Liu L."/>
            <person name="Boyd J.A."/>
            <person name="Deng Y."/>
            <person name="Parks D.H."/>
            <person name="Jiang X."/>
            <person name="Yin X."/>
            <person name="Woodcroft B.J."/>
            <person name="Tyson G.W."/>
            <person name="Hugenholtz P."/>
            <person name="Polz M.F."/>
            <person name="Zhang T."/>
        </authorList>
    </citation>
    <scope>NUCLEOTIDE SEQUENCE</scope>
    <source>
        <strain evidence="2">HKST-UBA11</strain>
    </source>
</reference>
<name>A0A955RKJ5_9BACT</name>
<dbReference type="AlphaFoldDB" id="A0A955RKJ5"/>
<dbReference type="Gene3D" id="3.40.50.1820">
    <property type="entry name" value="alpha/beta hydrolase"/>
    <property type="match status" value="1"/>
</dbReference>
<evidence type="ECO:0000259" key="1">
    <source>
        <dbReference type="PROSITE" id="PS51272"/>
    </source>
</evidence>
<feature type="domain" description="SLH" evidence="1">
    <location>
        <begin position="447"/>
        <end position="509"/>
    </location>
</feature>
<dbReference type="Pfam" id="PF00395">
    <property type="entry name" value="SLH"/>
    <property type="match status" value="3"/>
</dbReference>
<dbReference type="InterPro" id="IPR050583">
    <property type="entry name" value="Mycobacterial_A85_antigen"/>
</dbReference>
<dbReference type="Pfam" id="PF00756">
    <property type="entry name" value="Esterase"/>
    <property type="match status" value="1"/>
</dbReference>
<reference evidence="2" key="1">
    <citation type="submission" date="2020-04" db="EMBL/GenBank/DDBJ databases">
        <authorList>
            <person name="Zhang T."/>
        </authorList>
    </citation>
    <scope>NUCLEOTIDE SEQUENCE</scope>
    <source>
        <strain evidence="2">HKST-UBA11</strain>
    </source>
</reference>
<feature type="domain" description="SLH" evidence="1">
    <location>
        <begin position="323"/>
        <end position="386"/>
    </location>
</feature>
<comment type="caution">
    <text evidence="2">The sequence shown here is derived from an EMBL/GenBank/DDBJ whole genome shotgun (WGS) entry which is preliminary data.</text>
</comment>
<dbReference type="PANTHER" id="PTHR48098:SF1">
    <property type="entry name" value="DIACYLGLYCEROL ACYLTRANSFERASE_MYCOLYLTRANSFERASE AG85A"/>
    <property type="match status" value="1"/>
</dbReference>
<dbReference type="InterPro" id="IPR000801">
    <property type="entry name" value="Esterase-like"/>
</dbReference>
<gene>
    <name evidence="2" type="ORF">KC717_04285</name>
</gene>
<dbReference type="InterPro" id="IPR001119">
    <property type="entry name" value="SLH_dom"/>
</dbReference>
<dbReference type="PROSITE" id="PS51272">
    <property type="entry name" value="SLH"/>
    <property type="match status" value="3"/>
</dbReference>
<sequence length="509" mass="55877">MNYKVFAFGILIVVFNLLSGTIVFAQNQSDWNLGGNQSLPIGVEHRDVVSPSMNSIEVGVNVYTPLGYNQTDTTIKYPVVYFLHGSAGNEYNYFGYTSFDKQNPSSILGSENMIKLVENGEVPPTIIVFPNGKRGSNYIDQGVDKPETFIIEELIPYIDSNYNTIGTRAGRSIEGFSMGGGGAAYFGFKYPELFCTFIGYSPGPYGHVTKALVDNGSSISNFGMEYRFTYGGDQDLGAIKTFVTTTLPNTISSFNAGGGTTVYEYFNDGVKGFEIINGTGHNFGDQLNSVRPSTGESFAKYHMKYHHESFGSEPVVPNNPSSQCTAVFPDICGNVFESYITELKNDGVIGGYSDGTYKPDNPVTRAEMSKFIMNAFEISENTSCEEFPDVDPSNTFYSHIMSLKCHGVISGYSDGMFRPNDVVKRDVVTKFIVNGLAVEGVVVDLNMSHSFSDVSSNNPFESFIAYLTNQTIETGERVISGYNDGTYRPSNVLTRGEMSKIVNNSRKLQ</sequence>
<dbReference type="EMBL" id="JAGQLH010000049">
    <property type="protein sequence ID" value="MCA9385841.1"/>
    <property type="molecule type" value="Genomic_DNA"/>
</dbReference>
<proteinExistence type="predicted"/>
<protein>
    <submittedName>
        <fullName evidence="2">S-layer homology domain-containing protein</fullName>
    </submittedName>
</protein>
<evidence type="ECO:0000313" key="3">
    <source>
        <dbReference type="Proteomes" id="UP000754563"/>
    </source>
</evidence>
<accession>A0A955RKJ5</accession>
<dbReference type="SUPFAM" id="SSF53474">
    <property type="entry name" value="alpha/beta-Hydrolases"/>
    <property type="match status" value="1"/>
</dbReference>
<dbReference type="PANTHER" id="PTHR48098">
    <property type="entry name" value="ENTEROCHELIN ESTERASE-RELATED"/>
    <property type="match status" value="1"/>
</dbReference>
<evidence type="ECO:0000313" key="2">
    <source>
        <dbReference type="EMBL" id="MCA9385841.1"/>
    </source>
</evidence>
<feature type="domain" description="SLH" evidence="1">
    <location>
        <begin position="387"/>
        <end position="446"/>
    </location>
</feature>